<feature type="compositionally biased region" description="Basic and acidic residues" evidence="1">
    <location>
        <begin position="850"/>
        <end position="859"/>
    </location>
</feature>
<feature type="region of interest" description="Disordered" evidence="1">
    <location>
        <begin position="567"/>
        <end position="660"/>
    </location>
</feature>
<feature type="compositionally biased region" description="Basic and acidic residues" evidence="1">
    <location>
        <begin position="1003"/>
        <end position="1021"/>
    </location>
</feature>
<feature type="compositionally biased region" description="Pro residues" evidence="1">
    <location>
        <begin position="1159"/>
        <end position="1175"/>
    </location>
</feature>
<reference evidence="2" key="1">
    <citation type="submission" date="2023-03" db="EMBL/GenBank/DDBJ databases">
        <authorList>
            <person name="Steffen K."/>
            <person name="Cardenas P."/>
        </authorList>
    </citation>
    <scope>NUCLEOTIDE SEQUENCE</scope>
</reference>
<feature type="compositionally biased region" description="Basic and acidic residues" evidence="1">
    <location>
        <begin position="815"/>
        <end position="824"/>
    </location>
</feature>
<dbReference type="InterPro" id="IPR043385">
    <property type="entry name" value="GARRE1"/>
</dbReference>
<feature type="compositionally biased region" description="Low complexity" evidence="1">
    <location>
        <begin position="928"/>
        <end position="941"/>
    </location>
</feature>
<dbReference type="GO" id="GO:1905762">
    <property type="term" value="F:CCR4-NOT complex binding"/>
    <property type="evidence" value="ECO:0007669"/>
    <property type="project" value="TreeGrafter"/>
</dbReference>
<feature type="compositionally biased region" description="Basic and acidic residues" evidence="1">
    <location>
        <begin position="709"/>
        <end position="727"/>
    </location>
</feature>
<dbReference type="PANTHER" id="PTHR15703:SF3">
    <property type="entry name" value="GRANULE ASSOCIATED RAC AND RHOG EFFECTOR PROTEIN 1"/>
    <property type="match status" value="1"/>
</dbReference>
<organism evidence="2 3">
    <name type="scientific">Geodia barretti</name>
    <name type="common">Barrett's horny sponge</name>
    <dbReference type="NCBI Taxonomy" id="519541"/>
    <lineage>
        <taxon>Eukaryota</taxon>
        <taxon>Metazoa</taxon>
        <taxon>Porifera</taxon>
        <taxon>Demospongiae</taxon>
        <taxon>Heteroscleromorpha</taxon>
        <taxon>Tetractinellida</taxon>
        <taxon>Astrophorina</taxon>
        <taxon>Geodiidae</taxon>
        <taxon>Geodia</taxon>
    </lineage>
</organism>
<gene>
    <name evidence="2" type="ORF">GBAR_LOCUS19515</name>
</gene>
<protein>
    <submittedName>
        <fullName evidence="2">Granule associated Rac and RHOG effector protein 1</fullName>
    </submittedName>
</protein>
<feature type="region of interest" description="Disordered" evidence="1">
    <location>
        <begin position="1"/>
        <end position="20"/>
    </location>
</feature>
<evidence type="ECO:0000313" key="3">
    <source>
        <dbReference type="Proteomes" id="UP001174909"/>
    </source>
</evidence>
<dbReference type="PANTHER" id="PTHR15703">
    <property type="entry name" value="RIKEN CDNA 4931406P16 GENE"/>
    <property type="match status" value="1"/>
</dbReference>
<evidence type="ECO:0000256" key="1">
    <source>
        <dbReference type="SAM" id="MobiDB-lite"/>
    </source>
</evidence>
<dbReference type="AlphaFoldDB" id="A0AA35SSS7"/>
<feature type="compositionally biased region" description="Basic and acidic residues" evidence="1">
    <location>
        <begin position="980"/>
        <end position="993"/>
    </location>
</feature>
<dbReference type="InterPro" id="IPR027267">
    <property type="entry name" value="AH/BAR_dom_sf"/>
</dbReference>
<dbReference type="Proteomes" id="UP001174909">
    <property type="component" value="Unassembled WGS sequence"/>
</dbReference>
<proteinExistence type="predicted"/>
<keyword evidence="3" id="KW-1185">Reference proteome</keyword>
<dbReference type="EMBL" id="CASHTH010002751">
    <property type="protein sequence ID" value="CAI8034713.1"/>
    <property type="molecule type" value="Genomic_DNA"/>
</dbReference>
<feature type="region of interest" description="Disordered" evidence="1">
    <location>
        <begin position="709"/>
        <end position="737"/>
    </location>
</feature>
<evidence type="ECO:0000313" key="2">
    <source>
        <dbReference type="EMBL" id="CAI8034713.1"/>
    </source>
</evidence>
<sequence>MEIGSNANGTRRDASNTHKAMRQRLERLESSLNAIPPAMEEAVEGLEAHCTAGIKLASLLETVLQDSPLLLLALRYKEACETLLDKTSRAALALKGELVVPVKRLGPTVSRLRSHIDSHAKAASRHESCLRQLEGVMLSSSASRSKKDQVEGKFRSSAQEFALEDQQLGLANTEFTQMRTELMGGCFLGYLEVVFRVLESASDLLAPLGSYKELRNDLRDSPGSSVLKEATVSWLAATQVNQSLRSFGGLTRNDVQCMLYQHPDGLPDTIRSGINTKVDQLLKVYSTELVRVETPHHVLTGGFHFNPKAIELALKDCCSELEAKGAGADHAYTMEAKMEQVMCDVPRTTYNIGGREFGAATGEQAAANVREKKAAVKDLLERLLVDSDLTTPQLDSNRDQILEDYSHHILNESCTTVTNTTAKTAVQLVFGKANLVLVRPSPASEDSKPVQISARKHDSTILITVFSSWWLVEDYAAFAVLQRPVDPSASLGVVDACYTIALSIKNYCSDSPFPELPSVSVIYRHPPCPSLSPIASSSPPQPIVGSREKEKLLGSFTILRNKFRNISQKTRSRMESPRSGPTLRIYETETNGGEGKEVGEEESERKTSTDSEGHTAPAPFGIGRYSSGRSDSFGRGLRPGYRQGMRRSGSDDTMSSQSTLVPHSSLLHSEDNPLGIADLIPTSRPTLTQSRVRAHDKYRLHSYQAFRAEVGKRGKEREEEKEDDQRTIEGSPTGHDISIVSDRELERVYSLLSSDNSSLTYPDYQMGRKTSYPAGKKAGFQDRHGNDYSGGEGRYQYGGYGAGGGYLGTGYGGGRDPEQKDRDVGSSNSSGIEDPYNHRSRSGSAASMHPETEGGRERGNGGGGGHSSSTSLDSGVGGARKGGGEEVARLHRGAQDLPIAHLSSKGLGSLIHPDQGEDYPTMFDMERPPVSSSSSGGSSPVMFRTRSVDNIRLPERSTSRSSTHSMPPGSLHGSTSSLNDFDHTPGSRPRPFDYRGPLSQGSLEDHYWDYREHPRPPEHFGHPPYNYSGPPGGPHGGPFNYEGGYGEPPPHERHSRSMQGGVRGHSGDFSPGPPMDHRPHPPYWHGPGSFDGPPPHPQSGPPLPPRQMPMPRPHGPPGARLHPPPGPHPMHDNRFQPVQFRPIAPPSPSPASLHSMSPAPSPHPTPPPTPPPRPHPQVHGPLPLCPLRITPQVPTPTCTLSHETSTLHRLLQWAPLMATEAQCPPENKLLDPRHHLDPVHPRVPQFRAQGGSPCMAGPLRGTGDSIDRIGCHITL</sequence>
<feature type="compositionally biased region" description="Basic and acidic residues" evidence="1">
    <location>
        <begin position="946"/>
        <end position="958"/>
    </location>
</feature>
<feature type="compositionally biased region" description="Polar residues" evidence="1">
    <location>
        <begin position="651"/>
        <end position="660"/>
    </location>
</feature>
<feature type="compositionally biased region" description="Basic and acidic residues" evidence="1">
    <location>
        <begin position="594"/>
        <end position="613"/>
    </location>
</feature>
<accession>A0AA35SSS7</accession>
<feature type="region of interest" description="Disordered" evidence="1">
    <location>
        <begin position="810"/>
        <end position="1182"/>
    </location>
</feature>
<name>A0AA35SSS7_GEOBA</name>
<feature type="compositionally biased region" description="Pro residues" evidence="1">
    <location>
        <begin position="1092"/>
        <end position="1128"/>
    </location>
</feature>
<comment type="caution">
    <text evidence="2">The sequence shown here is derived from an EMBL/GenBank/DDBJ whole genome shotgun (WGS) entry which is preliminary data.</text>
</comment>
<dbReference type="GO" id="GO:0016601">
    <property type="term" value="P:Rac protein signal transduction"/>
    <property type="evidence" value="ECO:0007669"/>
    <property type="project" value="TreeGrafter"/>
</dbReference>
<dbReference type="Gene3D" id="1.20.1270.60">
    <property type="entry name" value="Arfaptin homology (AH) domain/BAR domain"/>
    <property type="match status" value="1"/>
</dbReference>